<accession>A0A3D8SBS6</accession>
<sequence length="309" mass="34117">MTNLKELVEAIDEQAKGPKPTALSIRTSADPFSQSNDAANPPSSPDSAGSDPQTGSFFLSGADAPDTTPNPSDSDDDAWETDDEGAERAPQTSPTATFIILDDLQSARDKIRQKIRDAAAQRRTCDCLSAKEAIAIRNVVEGAIEAKILTLMGDYAGNVWFCVRKAAEAMDGYAWFPRTVADLNRQLKKERRRSRAPGGSEAKDEPRECTEAVEACIRHLRTQNPLVRLSVGKVRVAARVYTRRCATFHSRAGLHKACEAELYSTVRKDLAQVRLIGAMAGKSPRLLRRYRSLMQFYIDNSSWARRQLS</sequence>
<dbReference type="AlphaFoldDB" id="A0A3D8SBS6"/>
<feature type="compositionally biased region" description="Low complexity" evidence="1">
    <location>
        <begin position="33"/>
        <end position="53"/>
    </location>
</feature>
<feature type="region of interest" description="Disordered" evidence="1">
    <location>
        <begin position="1"/>
        <end position="96"/>
    </location>
</feature>
<protein>
    <submittedName>
        <fullName evidence="2">Uncharacterized protein</fullName>
    </submittedName>
</protein>
<reference evidence="2 3" key="1">
    <citation type="journal article" date="2018" name="IMA Fungus">
        <title>IMA Genome-F 9: Draft genome sequence of Annulohypoxylon stygium, Aspergillus mulundensis, Berkeleyomyces basicola (syn. Thielaviopsis basicola), Ceratocystis smalleyi, two Cercospora beticola strains, Coleophoma cylindrospora, Fusarium fracticaudum, Phialophora cf. hyalina, and Morchella septimelata.</title>
        <authorList>
            <person name="Wingfield B.D."/>
            <person name="Bills G.F."/>
            <person name="Dong Y."/>
            <person name="Huang W."/>
            <person name="Nel W.J."/>
            <person name="Swalarsk-Parry B.S."/>
            <person name="Vaghefi N."/>
            <person name="Wilken P.M."/>
            <person name="An Z."/>
            <person name="de Beer Z.W."/>
            <person name="De Vos L."/>
            <person name="Chen L."/>
            <person name="Duong T.A."/>
            <person name="Gao Y."/>
            <person name="Hammerbacher A."/>
            <person name="Kikkert J.R."/>
            <person name="Li Y."/>
            <person name="Li H."/>
            <person name="Li K."/>
            <person name="Li Q."/>
            <person name="Liu X."/>
            <person name="Ma X."/>
            <person name="Naidoo K."/>
            <person name="Pethybridge S.J."/>
            <person name="Sun J."/>
            <person name="Steenkamp E.T."/>
            <person name="van der Nest M.A."/>
            <person name="van Wyk S."/>
            <person name="Wingfield M.J."/>
            <person name="Xiong C."/>
            <person name="Yue Q."/>
            <person name="Zhang X."/>
        </authorList>
    </citation>
    <scope>NUCLEOTIDE SEQUENCE [LARGE SCALE GENOMIC DNA]</scope>
    <source>
        <strain evidence="2 3">DSM 5745</strain>
    </source>
</reference>
<keyword evidence="3" id="KW-1185">Reference proteome</keyword>
<feature type="compositionally biased region" description="Acidic residues" evidence="1">
    <location>
        <begin position="73"/>
        <end position="85"/>
    </location>
</feature>
<dbReference type="EMBL" id="PVWQ01000004">
    <property type="protein sequence ID" value="RDW83785.1"/>
    <property type="molecule type" value="Genomic_DNA"/>
</dbReference>
<evidence type="ECO:0000256" key="1">
    <source>
        <dbReference type="SAM" id="MobiDB-lite"/>
    </source>
</evidence>
<gene>
    <name evidence="2" type="ORF">DSM5745_04111</name>
</gene>
<feature type="compositionally biased region" description="Low complexity" evidence="1">
    <location>
        <begin position="62"/>
        <end position="72"/>
    </location>
</feature>
<proteinExistence type="predicted"/>
<dbReference type="RefSeq" id="XP_026605123.1">
    <property type="nucleotide sequence ID" value="XM_026746127.1"/>
</dbReference>
<organism evidence="2 3">
    <name type="scientific">Aspergillus mulundensis</name>
    <dbReference type="NCBI Taxonomy" id="1810919"/>
    <lineage>
        <taxon>Eukaryota</taxon>
        <taxon>Fungi</taxon>
        <taxon>Dikarya</taxon>
        <taxon>Ascomycota</taxon>
        <taxon>Pezizomycotina</taxon>
        <taxon>Eurotiomycetes</taxon>
        <taxon>Eurotiomycetidae</taxon>
        <taxon>Eurotiales</taxon>
        <taxon>Aspergillaceae</taxon>
        <taxon>Aspergillus</taxon>
        <taxon>Aspergillus subgen. Nidulantes</taxon>
    </lineage>
</organism>
<name>A0A3D8SBS6_9EURO</name>
<dbReference type="GeneID" id="38114481"/>
<feature type="region of interest" description="Disordered" evidence="1">
    <location>
        <begin position="187"/>
        <end position="206"/>
    </location>
</feature>
<dbReference type="OrthoDB" id="4471330at2759"/>
<evidence type="ECO:0000313" key="3">
    <source>
        <dbReference type="Proteomes" id="UP000256690"/>
    </source>
</evidence>
<dbReference type="Proteomes" id="UP000256690">
    <property type="component" value="Unassembled WGS sequence"/>
</dbReference>
<comment type="caution">
    <text evidence="2">The sequence shown here is derived from an EMBL/GenBank/DDBJ whole genome shotgun (WGS) entry which is preliminary data.</text>
</comment>
<evidence type="ECO:0000313" key="2">
    <source>
        <dbReference type="EMBL" id="RDW83785.1"/>
    </source>
</evidence>